<dbReference type="Proteomes" id="UP001107558">
    <property type="component" value="Chromosome 1"/>
</dbReference>
<dbReference type="PRINTS" id="PR00180">
    <property type="entry name" value="CRETINALDHBP"/>
</dbReference>
<dbReference type="GO" id="GO:1902936">
    <property type="term" value="F:phosphatidylinositol bisphosphate binding"/>
    <property type="evidence" value="ECO:0007669"/>
    <property type="project" value="TreeGrafter"/>
</dbReference>
<dbReference type="AlphaFoldDB" id="A0A9J6CBN5"/>
<dbReference type="InterPro" id="IPR036865">
    <property type="entry name" value="CRAL-TRIO_dom_sf"/>
</dbReference>
<feature type="domain" description="CRAL-TRIO" evidence="1">
    <location>
        <begin position="134"/>
        <end position="256"/>
    </location>
</feature>
<evidence type="ECO:0000313" key="2">
    <source>
        <dbReference type="EMBL" id="KAG5679561.1"/>
    </source>
</evidence>
<gene>
    <name evidence="2" type="ORF">PVAND_009121</name>
</gene>
<dbReference type="EMBL" id="JADBJN010000001">
    <property type="protein sequence ID" value="KAG5679561.1"/>
    <property type="molecule type" value="Genomic_DNA"/>
</dbReference>
<reference evidence="2" key="1">
    <citation type="submission" date="2021-03" db="EMBL/GenBank/DDBJ databases">
        <title>Chromosome level genome of the anhydrobiotic midge Polypedilum vanderplanki.</title>
        <authorList>
            <person name="Yoshida Y."/>
            <person name="Kikawada T."/>
            <person name="Gusev O."/>
        </authorList>
    </citation>
    <scope>NUCLEOTIDE SEQUENCE</scope>
    <source>
        <strain evidence="2">NIAS01</strain>
        <tissue evidence="2">Whole body or cell culture</tissue>
    </source>
</reference>
<sequence length="301" mass="35869">MLKRYFEVIDEKCYNYEKVMNRQQLKQEWVDRLREMARRSQYIPKVIDDRLLLVFVNNCRENTEMASKWLHKYYKLKSNTPEFHSERDPYSKSFKHAFENLYFAALPNTPDNHFVFYHALSNFEPRNYNFDEGVKCLLMMAEAKLFSEGPRAGALYIMDLKGVRFNHIFCPSIQSVKKGIEMLQTANPILIKAVHVINSFWFMDLVFSMIKPFLKKEFFDRIHLHPIGSDLSNLFNTDVPKQLVPKELGGECGTIKEHHETTRKLIEELREYFILEADQASLKFDKYVNSQDYKYRHLYLT</sequence>
<comment type="caution">
    <text evidence="2">The sequence shown here is derived from an EMBL/GenBank/DDBJ whole genome shotgun (WGS) entry which is preliminary data.</text>
</comment>
<protein>
    <recommendedName>
        <fullName evidence="1">CRAL-TRIO domain-containing protein</fullName>
    </recommendedName>
</protein>
<dbReference type="Gene3D" id="3.40.525.10">
    <property type="entry name" value="CRAL-TRIO lipid binding domain"/>
    <property type="match status" value="1"/>
</dbReference>
<evidence type="ECO:0000259" key="1">
    <source>
        <dbReference type="PROSITE" id="PS50191"/>
    </source>
</evidence>
<dbReference type="Pfam" id="PF00650">
    <property type="entry name" value="CRAL_TRIO"/>
    <property type="match status" value="1"/>
</dbReference>
<dbReference type="SUPFAM" id="SSF46938">
    <property type="entry name" value="CRAL/TRIO N-terminal domain"/>
    <property type="match status" value="1"/>
</dbReference>
<name>A0A9J6CBN5_POLVA</name>
<keyword evidence="3" id="KW-1185">Reference proteome</keyword>
<dbReference type="PANTHER" id="PTHR10174:SF130">
    <property type="entry name" value="ALPHA-TOCOPHEROL TRANSFER PROTEIN-LIKE"/>
    <property type="match status" value="1"/>
</dbReference>
<dbReference type="GO" id="GO:0016020">
    <property type="term" value="C:membrane"/>
    <property type="evidence" value="ECO:0007669"/>
    <property type="project" value="TreeGrafter"/>
</dbReference>
<evidence type="ECO:0000313" key="3">
    <source>
        <dbReference type="Proteomes" id="UP001107558"/>
    </source>
</evidence>
<dbReference type="PANTHER" id="PTHR10174">
    <property type="entry name" value="ALPHA-TOCOPHEROL TRANSFER PROTEIN-RELATED"/>
    <property type="match status" value="1"/>
</dbReference>
<dbReference type="SMART" id="SM00516">
    <property type="entry name" value="SEC14"/>
    <property type="match status" value="1"/>
</dbReference>
<dbReference type="InterPro" id="IPR001251">
    <property type="entry name" value="CRAL-TRIO_dom"/>
</dbReference>
<organism evidence="2 3">
    <name type="scientific">Polypedilum vanderplanki</name>
    <name type="common">Sleeping chironomid midge</name>
    <dbReference type="NCBI Taxonomy" id="319348"/>
    <lineage>
        <taxon>Eukaryota</taxon>
        <taxon>Metazoa</taxon>
        <taxon>Ecdysozoa</taxon>
        <taxon>Arthropoda</taxon>
        <taxon>Hexapoda</taxon>
        <taxon>Insecta</taxon>
        <taxon>Pterygota</taxon>
        <taxon>Neoptera</taxon>
        <taxon>Endopterygota</taxon>
        <taxon>Diptera</taxon>
        <taxon>Nematocera</taxon>
        <taxon>Chironomoidea</taxon>
        <taxon>Chironomidae</taxon>
        <taxon>Chironominae</taxon>
        <taxon>Polypedilum</taxon>
        <taxon>Polypedilum</taxon>
    </lineage>
</organism>
<dbReference type="CDD" id="cd00170">
    <property type="entry name" value="SEC14"/>
    <property type="match status" value="1"/>
</dbReference>
<accession>A0A9J6CBN5</accession>
<dbReference type="PROSITE" id="PS50191">
    <property type="entry name" value="CRAL_TRIO"/>
    <property type="match status" value="1"/>
</dbReference>
<dbReference type="SUPFAM" id="SSF52087">
    <property type="entry name" value="CRAL/TRIO domain"/>
    <property type="match status" value="1"/>
</dbReference>
<proteinExistence type="predicted"/>
<dbReference type="OrthoDB" id="1434354at2759"/>
<dbReference type="InterPro" id="IPR036273">
    <property type="entry name" value="CRAL/TRIO_N_dom_sf"/>
</dbReference>